<evidence type="ECO:0000313" key="3">
    <source>
        <dbReference type="EMBL" id="KAH0536421.1"/>
    </source>
</evidence>
<dbReference type="AlphaFoldDB" id="A0A9P8I6T7"/>
<protein>
    <recommendedName>
        <fullName evidence="2">HNH nuclease domain-containing protein</fullName>
    </recommendedName>
</protein>
<evidence type="ECO:0000259" key="2">
    <source>
        <dbReference type="Pfam" id="PF13391"/>
    </source>
</evidence>
<feature type="compositionally biased region" description="Basic and acidic residues" evidence="1">
    <location>
        <begin position="321"/>
        <end position="330"/>
    </location>
</feature>
<dbReference type="EMBL" id="JAGHQL010000207">
    <property type="protein sequence ID" value="KAH0536421.1"/>
    <property type="molecule type" value="Genomic_DNA"/>
</dbReference>
<dbReference type="OrthoDB" id="3800761at2759"/>
<organism evidence="3 4">
    <name type="scientific">Glutinoglossum americanum</name>
    <dbReference type="NCBI Taxonomy" id="1670608"/>
    <lineage>
        <taxon>Eukaryota</taxon>
        <taxon>Fungi</taxon>
        <taxon>Dikarya</taxon>
        <taxon>Ascomycota</taxon>
        <taxon>Pezizomycotina</taxon>
        <taxon>Geoglossomycetes</taxon>
        <taxon>Geoglossales</taxon>
        <taxon>Geoglossaceae</taxon>
        <taxon>Glutinoglossum</taxon>
    </lineage>
</organism>
<proteinExistence type="predicted"/>
<feature type="domain" description="HNH nuclease" evidence="2">
    <location>
        <begin position="22"/>
        <end position="78"/>
    </location>
</feature>
<comment type="caution">
    <text evidence="3">The sequence shown here is derived from an EMBL/GenBank/DDBJ whole genome shotgun (WGS) entry which is preliminary data.</text>
</comment>
<gene>
    <name evidence="3" type="ORF">FGG08_006720</name>
</gene>
<evidence type="ECO:0000256" key="1">
    <source>
        <dbReference type="SAM" id="MobiDB-lite"/>
    </source>
</evidence>
<reference evidence="3" key="1">
    <citation type="submission" date="2021-03" db="EMBL/GenBank/DDBJ databases">
        <title>Comparative genomics and phylogenomic investigation of the class Geoglossomycetes provide insights into ecological specialization and systematics.</title>
        <authorList>
            <person name="Melie T."/>
            <person name="Pirro S."/>
            <person name="Miller A.N."/>
            <person name="Quandt A."/>
        </authorList>
    </citation>
    <scope>NUCLEOTIDE SEQUENCE</scope>
    <source>
        <strain evidence="3">GBOQ0MN5Z8</strain>
    </source>
</reference>
<dbReference type="Proteomes" id="UP000698800">
    <property type="component" value="Unassembled WGS sequence"/>
</dbReference>
<feature type="compositionally biased region" description="Basic residues" evidence="1">
    <location>
        <begin position="269"/>
        <end position="283"/>
    </location>
</feature>
<feature type="compositionally biased region" description="Gly residues" evidence="1">
    <location>
        <begin position="201"/>
        <end position="213"/>
    </location>
</feature>
<dbReference type="Pfam" id="PF13391">
    <property type="entry name" value="HNH_2"/>
    <property type="match status" value="1"/>
</dbReference>
<accession>A0A9P8I6T7</accession>
<keyword evidence="4" id="KW-1185">Reference proteome</keyword>
<sequence>MTSSACVSDSVRARIRKTFGSCWLCSTEDDGDIAHVFPKAEEKMFCKYQELGIINAHGINKVENLILLCPSCHRYFDKIFPGWIFLPADLDEMIHLEEQFHAYRTCEASAGRLAIRKPPPIQARLYVRYVLRPELFPWSLALFDEEPTALWGGDPASTILRNAGAPLLPHGNEKLTAILPKFTRLLELYRVPPPPIVPRSGPGGDGDNPGKQGGDQEEQEIQTLGNSLAESPRKRAASGSYNNGMASPALKDPRTSSPGTSGEAGPKSRSYRANHHRLSRKLIRSSPYQNSNHLPPDSGDQWIFGPERTSAELSEAWNQYEDVRRDAEARAKRRRRR</sequence>
<feature type="region of interest" description="Disordered" evidence="1">
    <location>
        <begin position="193"/>
        <end position="337"/>
    </location>
</feature>
<dbReference type="CDD" id="cd00085">
    <property type="entry name" value="HNHc"/>
    <property type="match status" value="1"/>
</dbReference>
<name>A0A9P8I6T7_9PEZI</name>
<dbReference type="InterPro" id="IPR003615">
    <property type="entry name" value="HNH_nuc"/>
</dbReference>
<evidence type="ECO:0000313" key="4">
    <source>
        <dbReference type="Proteomes" id="UP000698800"/>
    </source>
</evidence>